<reference evidence="3 4" key="1">
    <citation type="submission" date="2016-10" db="EMBL/GenBank/DDBJ databases">
        <authorList>
            <person name="de Groot N.N."/>
        </authorList>
    </citation>
    <scope>NUCLEOTIDE SEQUENCE [LARGE SCALE GENOMIC DNA]</scope>
    <source>
        <strain evidence="3 4">JCM 10630</strain>
    </source>
</reference>
<reference evidence="2 5" key="2">
    <citation type="submission" date="2023-11" db="EMBL/GenBank/DDBJ databases">
        <title>MicrobeMod: A computational toolkit for identifying prokaryotic methylation and restriction-modification with nanopore sequencing.</title>
        <authorList>
            <person name="Crits-Christoph A."/>
            <person name="Kang S.C."/>
            <person name="Lee H."/>
            <person name="Ostrov N."/>
        </authorList>
    </citation>
    <scope>NUCLEOTIDE SEQUENCE [LARGE SCALE GENOMIC DNA]</scope>
    <source>
        <strain evidence="2 5">ATCC BAA-571</strain>
    </source>
</reference>
<dbReference type="Proteomes" id="UP000182413">
    <property type="component" value="Unassembled WGS sequence"/>
</dbReference>
<gene>
    <name evidence="3" type="ORF">SAMN05216575_10319</name>
    <name evidence="2" type="ORF">SIM71_00500</name>
</gene>
<keyword evidence="5" id="KW-1185">Reference proteome</keyword>
<dbReference type="EMBL" id="JAWXXP010000001">
    <property type="protein sequence ID" value="MDX5990530.1"/>
    <property type="molecule type" value="Genomic_DNA"/>
</dbReference>
<dbReference type="EMBL" id="FNAE01000003">
    <property type="protein sequence ID" value="SDE52140.1"/>
    <property type="molecule type" value="Genomic_DNA"/>
</dbReference>
<proteinExistence type="predicted"/>
<dbReference type="AlphaFoldDB" id="A0A1G7DM33"/>
<accession>A0A1G7DM33</accession>
<organism evidence="3 4">
    <name type="scientific">Ectopseudomonas alcaliphila</name>
    <dbReference type="NCBI Taxonomy" id="101564"/>
    <lineage>
        <taxon>Bacteria</taxon>
        <taxon>Pseudomonadati</taxon>
        <taxon>Pseudomonadota</taxon>
        <taxon>Gammaproteobacteria</taxon>
        <taxon>Pseudomonadales</taxon>
        <taxon>Pseudomonadaceae</taxon>
        <taxon>Ectopseudomonas</taxon>
    </lineage>
</organism>
<sequence length="401" mass="46755">MAKKSFAEQASADTTEIGFHYQYYYFLYRLLNLKSGQSVGLEVKDDVHTDLDNETQILFQLKHTVQQNATGGSIALTELDGDLWKTLRNWAKIISDDTAGRDQQAKQHEFINKTEFHLISNKSESSRNEFLRKLEAYKATALSLEDLCTHINALYEKTQDKDIKGYIGEVLTLDKNILAAFLRKIYLELNLDDLHTLIKMAIKEKMIESSKVDAVFERLDSNIRTDNYIRIKEGQKIELDFDSFYKRYRTIFSSSREPLQLGRPFAPAFPEDVFAQVFIKQLVAVSAMKIDDVERAFEYTTNKLKIVRFLDDWLQSGELVADEIADFHKDVKTKWRNAFEHWCEDCLDRDVVDKAKQLLYDLRKIEFSIASNKLNTELSNGELYHLSDERLIGWHRDWKTL</sequence>
<evidence type="ECO:0000313" key="4">
    <source>
        <dbReference type="Proteomes" id="UP000182413"/>
    </source>
</evidence>
<name>A0A1G7DM33_9GAMM</name>
<dbReference type="RefSeq" id="WP_074677982.1">
    <property type="nucleotide sequence ID" value="NZ_JAWXXP010000001.1"/>
</dbReference>
<evidence type="ECO:0000313" key="3">
    <source>
        <dbReference type="EMBL" id="SDE52140.1"/>
    </source>
</evidence>
<evidence type="ECO:0000313" key="2">
    <source>
        <dbReference type="EMBL" id="MDX5990530.1"/>
    </source>
</evidence>
<dbReference type="InterPro" id="IPR046913">
    <property type="entry name" value="ABC-3C_CTD7"/>
</dbReference>
<dbReference type="Pfam" id="PF20283">
    <property type="entry name" value="CTD7"/>
    <property type="match status" value="1"/>
</dbReference>
<feature type="domain" description="ABC-three component systems C-terminal" evidence="1">
    <location>
        <begin position="309"/>
        <end position="400"/>
    </location>
</feature>
<dbReference type="OrthoDB" id="2786695at2"/>
<evidence type="ECO:0000259" key="1">
    <source>
        <dbReference type="Pfam" id="PF20283"/>
    </source>
</evidence>
<evidence type="ECO:0000313" key="5">
    <source>
        <dbReference type="Proteomes" id="UP001278050"/>
    </source>
</evidence>
<dbReference type="Proteomes" id="UP001278050">
    <property type="component" value="Unassembled WGS sequence"/>
</dbReference>
<protein>
    <submittedName>
        <fullName evidence="2">ABC-three component system protein</fullName>
    </submittedName>
</protein>